<dbReference type="Pfam" id="PF00589">
    <property type="entry name" value="Phage_integrase"/>
    <property type="match status" value="1"/>
</dbReference>
<protein>
    <submittedName>
        <fullName evidence="8">Site-specific recombinase XerD</fullName>
    </submittedName>
</protein>
<dbReference type="InterPro" id="IPR002104">
    <property type="entry name" value="Integrase_catalytic"/>
</dbReference>
<dbReference type="OrthoDB" id="892893at2"/>
<reference evidence="9" key="1">
    <citation type="submission" date="2016-11" db="EMBL/GenBank/DDBJ databases">
        <authorList>
            <person name="Varghese N."/>
            <person name="Submissions S."/>
        </authorList>
    </citation>
    <scope>NUCLEOTIDE SEQUENCE [LARGE SCALE GENOMIC DNA]</scope>
    <source>
        <strain evidence="9">DSM 17539</strain>
    </source>
</reference>
<comment type="similarity">
    <text evidence="1">Belongs to the 'phage' integrase family.</text>
</comment>
<name>A0A1M4UA31_9FLAO</name>
<gene>
    <name evidence="8" type="ORF">SAMN03080594_101546</name>
</gene>
<dbReference type="PROSITE" id="PS51898">
    <property type="entry name" value="TYR_RECOMBINASE"/>
    <property type="match status" value="1"/>
</dbReference>
<dbReference type="EMBL" id="FQUX01000001">
    <property type="protein sequence ID" value="SHE53534.1"/>
    <property type="molecule type" value="Genomic_DNA"/>
</dbReference>
<dbReference type="InterPro" id="IPR013762">
    <property type="entry name" value="Integrase-like_cat_sf"/>
</dbReference>
<feature type="domain" description="Tyr recombinase" evidence="6">
    <location>
        <begin position="218"/>
        <end position="405"/>
    </location>
</feature>
<dbReference type="CDD" id="cd01185">
    <property type="entry name" value="INTN1_C_like"/>
    <property type="match status" value="1"/>
</dbReference>
<keyword evidence="4" id="KW-0233">DNA recombination</keyword>
<dbReference type="InterPro" id="IPR044068">
    <property type="entry name" value="CB"/>
</dbReference>
<accession>A0A1M4UA31</accession>
<evidence type="ECO:0000313" key="8">
    <source>
        <dbReference type="EMBL" id="SHE53534.1"/>
    </source>
</evidence>
<evidence type="ECO:0000256" key="2">
    <source>
        <dbReference type="ARBA" id="ARBA00022908"/>
    </source>
</evidence>
<dbReference type="Pfam" id="PF17293">
    <property type="entry name" value="Arm-DNA-bind_5"/>
    <property type="match status" value="1"/>
</dbReference>
<dbReference type="Proteomes" id="UP000184406">
    <property type="component" value="Unassembled WGS sequence"/>
</dbReference>
<keyword evidence="9" id="KW-1185">Reference proteome</keyword>
<evidence type="ECO:0000256" key="3">
    <source>
        <dbReference type="ARBA" id="ARBA00023125"/>
    </source>
</evidence>
<evidence type="ECO:0000256" key="4">
    <source>
        <dbReference type="ARBA" id="ARBA00023172"/>
    </source>
</evidence>
<dbReference type="PROSITE" id="PS51900">
    <property type="entry name" value="CB"/>
    <property type="match status" value="1"/>
</dbReference>
<dbReference type="InterPro" id="IPR050090">
    <property type="entry name" value="Tyrosine_recombinase_XerCD"/>
</dbReference>
<dbReference type="SUPFAM" id="SSF56349">
    <property type="entry name" value="DNA breaking-rejoining enzymes"/>
    <property type="match status" value="1"/>
</dbReference>
<sequence length="411" mass="47833">MAKAKFKLKEPNSKTETLIYLNYYYNYKRFKYSTGEKINPKFWNPTGQRAKESKQFPQYPEFNSRLDILQNGINTAYRRLLNDGIQPNNEILKKALEAELSGNILQTNKKTFFDFIEGYIEESKLNKKLGTIKVYNTTFKYLKEYAKKINKSIDFESINLEFYNQYTSYLAVDSNLSANTVGKHIKTIKSFMNEATERGYNENLEFKKRKFKTLREEADTIYLNVDELKAMADIDLSSSPRLEKVRDLFLVGCYTGLRFSDFTQIKPENIISDKSMLQIRTQKTGERVSIPLHQTVKNILKKYNNTLPTAYTNQVMNRYLKDVASLAQLKDEVETTITKGGVMKKEAVKKFNLVTTHTARRSFATNLFLADIPAISIMKITGHKTERSFMQYIRVTQEQNADKLLNHPFFN</sequence>
<dbReference type="Gene3D" id="1.10.443.10">
    <property type="entry name" value="Intergrase catalytic core"/>
    <property type="match status" value="1"/>
</dbReference>
<evidence type="ECO:0000256" key="5">
    <source>
        <dbReference type="PROSITE-ProRule" id="PRU01248"/>
    </source>
</evidence>
<dbReference type="AlphaFoldDB" id="A0A1M4UA31"/>
<keyword evidence="3 5" id="KW-0238">DNA-binding</keyword>
<dbReference type="InterPro" id="IPR025269">
    <property type="entry name" value="SAM-like_dom"/>
</dbReference>
<proteinExistence type="inferred from homology"/>
<evidence type="ECO:0000259" key="6">
    <source>
        <dbReference type="PROSITE" id="PS51898"/>
    </source>
</evidence>
<dbReference type="GO" id="GO:0003677">
    <property type="term" value="F:DNA binding"/>
    <property type="evidence" value="ECO:0007669"/>
    <property type="project" value="UniProtKB-UniRule"/>
</dbReference>
<dbReference type="GO" id="GO:0006310">
    <property type="term" value="P:DNA recombination"/>
    <property type="evidence" value="ECO:0007669"/>
    <property type="project" value="UniProtKB-KW"/>
</dbReference>
<evidence type="ECO:0000256" key="1">
    <source>
        <dbReference type="ARBA" id="ARBA00008857"/>
    </source>
</evidence>
<feature type="domain" description="Core-binding (CB)" evidence="7">
    <location>
        <begin position="110"/>
        <end position="196"/>
    </location>
</feature>
<dbReference type="GO" id="GO:0015074">
    <property type="term" value="P:DNA integration"/>
    <property type="evidence" value="ECO:0007669"/>
    <property type="project" value="UniProtKB-KW"/>
</dbReference>
<dbReference type="InterPro" id="IPR011010">
    <property type="entry name" value="DNA_brk_join_enz"/>
</dbReference>
<evidence type="ECO:0000313" key="9">
    <source>
        <dbReference type="Proteomes" id="UP000184406"/>
    </source>
</evidence>
<dbReference type="RefSeq" id="WP_072860181.1">
    <property type="nucleotide sequence ID" value="NZ_FQUX01000001.1"/>
</dbReference>
<dbReference type="Pfam" id="PF13102">
    <property type="entry name" value="Phage_int_SAM_5"/>
    <property type="match status" value="1"/>
</dbReference>
<organism evidence="8 9">
    <name type="scientific">Arenibacter palladensis</name>
    <dbReference type="NCBI Taxonomy" id="237373"/>
    <lineage>
        <taxon>Bacteria</taxon>
        <taxon>Pseudomonadati</taxon>
        <taxon>Bacteroidota</taxon>
        <taxon>Flavobacteriia</taxon>
        <taxon>Flavobacteriales</taxon>
        <taxon>Flavobacteriaceae</taxon>
        <taxon>Arenibacter</taxon>
    </lineage>
</organism>
<dbReference type="Gene3D" id="1.10.150.130">
    <property type="match status" value="1"/>
</dbReference>
<dbReference type="InterPro" id="IPR035386">
    <property type="entry name" value="Arm-DNA-bind_5"/>
</dbReference>
<dbReference type="PANTHER" id="PTHR30349:SF64">
    <property type="entry name" value="PROPHAGE INTEGRASE INTD-RELATED"/>
    <property type="match status" value="1"/>
</dbReference>
<keyword evidence="2" id="KW-0229">DNA integration</keyword>
<dbReference type="PANTHER" id="PTHR30349">
    <property type="entry name" value="PHAGE INTEGRASE-RELATED"/>
    <property type="match status" value="1"/>
</dbReference>
<dbReference type="InterPro" id="IPR010998">
    <property type="entry name" value="Integrase_recombinase_N"/>
</dbReference>
<evidence type="ECO:0000259" key="7">
    <source>
        <dbReference type="PROSITE" id="PS51900"/>
    </source>
</evidence>